<evidence type="ECO:0000256" key="5">
    <source>
        <dbReference type="SAM" id="Phobius"/>
    </source>
</evidence>
<feature type="transmembrane region" description="Helical" evidence="5">
    <location>
        <begin position="181"/>
        <end position="200"/>
    </location>
</feature>
<feature type="transmembrane region" description="Helical" evidence="5">
    <location>
        <begin position="261"/>
        <end position="282"/>
    </location>
</feature>
<accession>A0A7M5UN67</accession>
<evidence type="ECO:0000256" key="1">
    <source>
        <dbReference type="ARBA" id="ARBA00004370"/>
    </source>
</evidence>
<feature type="transmembrane region" description="Helical" evidence="5">
    <location>
        <begin position="148"/>
        <end position="169"/>
    </location>
</feature>
<dbReference type="AlphaFoldDB" id="A0A7M5UN67"/>
<evidence type="ECO:0000256" key="2">
    <source>
        <dbReference type="ARBA" id="ARBA00022692"/>
    </source>
</evidence>
<evidence type="ECO:0000313" key="8">
    <source>
        <dbReference type="Proteomes" id="UP000594262"/>
    </source>
</evidence>
<feature type="transmembrane region" description="Helical" evidence="5">
    <location>
        <begin position="221"/>
        <end position="246"/>
    </location>
</feature>
<dbReference type="InterPro" id="IPR017452">
    <property type="entry name" value="GPCR_Rhodpsn_7TM"/>
</dbReference>
<dbReference type="GO" id="GO:0016020">
    <property type="term" value="C:membrane"/>
    <property type="evidence" value="ECO:0007669"/>
    <property type="project" value="UniProtKB-SubCell"/>
</dbReference>
<comment type="subcellular location">
    <subcellularLocation>
        <location evidence="1">Membrane</location>
    </subcellularLocation>
</comment>
<keyword evidence="3 5" id="KW-1133">Transmembrane helix</keyword>
<dbReference type="Proteomes" id="UP000594262">
    <property type="component" value="Unplaced"/>
</dbReference>
<dbReference type="Gene3D" id="1.20.1070.10">
    <property type="entry name" value="Rhodopsin 7-helix transmembrane proteins"/>
    <property type="match status" value="1"/>
</dbReference>
<evidence type="ECO:0000259" key="6">
    <source>
        <dbReference type="PROSITE" id="PS50262"/>
    </source>
</evidence>
<feature type="transmembrane region" description="Helical" evidence="5">
    <location>
        <begin position="70"/>
        <end position="93"/>
    </location>
</feature>
<keyword evidence="8" id="KW-1185">Reference proteome</keyword>
<reference evidence="7" key="1">
    <citation type="submission" date="2021-01" db="UniProtKB">
        <authorList>
            <consortium name="EnsemblMetazoa"/>
        </authorList>
    </citation>
    <scope>IDENTIFICATION</scope>
</reference>
<keyword evidence="2 5" id="KW-0812">Transmembrane</keyword>
<dbReference type="SUPFAM" id="SSF81321">
    <property type="entry name" value="Family A G protein-coupled receptor-like"/>
    <property type="match status" value="1"/>
</dbReference>
<dbReference type="EnsemblMetazoa" id="CLYHEMT012317.1">
    <property type="protein sequence ID" value="CLYHEMP012317.1"/>
    <property type="gene ID" value="CLYHEMG012317"/>
</dbReference>
<feature type="transmembrane region" description="Helical" evidence="5">
    <location>
        <begin position="33"/>
        <end position="58"/>
    </location>
</feature>
<feature type="transmembrane region" description="Helical" evidence="5">
    <location>
        <begin position="105"/>
        <end position="127"/>
    </location>
</feature>
<evidence type="ECO:0000313" key="7">
    <source>
        <dbReference type="EnsemblMetazoa" id="CLYHEMP012317.1"/>
    </source>
</evidence>
<organism evidence="7 8">
    <name type="scientific">Clytia hemisphaerica</name>
    <dbReference type="NCBI Taxonomy" id="252671"/>
    <lineage>
        <taxon>Eukaryota</taxon>
        <taxon>Metazoa</taxon>
        <taxon>Cnidaria</taxon>
        <taxon>Hydrozoa</taxon>
        <taxon>Hydroidolina</taxon>
        <taxon>Leptothecata</taxon>
        <taxon>Obeliida</taxon>
        <taxon>Clytiidae</taxon>
        <taxon>Clytia</taxon>
    </lineage>
</organism>
<feature type="domain" description="G-protein coupled receptors family 1 profile" evidence="6">
    <location>
        <begin position="49"/>
        <end position="281"/>
    </location>
</feature>
<keyword evidence="4 5" id="KW-0472">Membrane</keyword>
<evidence type="ECO:0000256" key="4">
    <source>
        <dbReference type="ARBA" id="ARBA00023136"/>
    </source>
</evidence>
<name>A0A7M5UN67_9CNID</name>
<proteinExistence type="predicted"/>
<protein>
    <recommendedName>
        <fullName evidence="6">G-protein coupled receptors family 1 profile domain-containing protein</fullName>
    </recommendedName>
</protein>
<evidence type="ECO:0000256" key="3">
    <source>
        <dbReference type="ARBA" id="ARBA00022989"/>
    </source>
</evidence>
<sequence>ITTTEMSFITSINGTICTKTYGTVIFMSWESRISFLTINTIISIVNLIINIFTVYSIYRTNQIKNQSIKLILIVSISNALFAVFGQSSLSILLYKGDHLSCPVTWILLIVIEFCMYSSHYLTGMLGFDRYIRIKYQNNYHQIYTSFRFYMSLSLLYFIISIQAALGAIARFNRSSSLGFTLPINILMFMAVAFFYGRSIQTLRQHQQKLRKNSIVKSSVNLTRLATLYITTNAIFAAPIVVVLAYYFKKREDAVNQEIKAVIFYTTLLFSILHCPVNAICFLKVNRQARMMISTLMGKSIRKGSQGTEPGEEIQLGSIRKFRSNTVGSETSTQM</sequence>
<dbReference type="CDD" id="cd00637">
    <property type="entry name" value="7tm_classA_rhodopsin-like"/>
    <property type="match status" value="1"/>
</dbReference>
<dbReference type="PROSITE" id="PS50262">
    <property type="entry name" value="G_PROTEIN_RECEP_F1_2"/>
    <property type="match status" value="1"/>
</dbReference>